<dbReference type="STRING" id="633697.EubceDRAFT1_2813"/>
<dbReference type="OrthoDB" id="2058464at2"/>
<dbReference type="GO" id="GO:0008270">
    <property type="term" value="F:zinc ion binding"/>
    <property type="evidence" value="ECO:0007669"/>
    <property type="project" value="InterPro"/>
</dbReference>
<accession>I5AXI9</accession>
<evidence type="ECO:0000256" key="1">
    <source>
        <dbReference type="ARBA" id="ARBA00022723"/>
    </source>
</evidence>
<dbReference type="InterPro" id="IPR014905">
    <property type="entry name" value="HIRAN"/>
</dbReference>
<evidence type="ECO:0000259" key="3">
    <source>
        <dbReference type="SMART" id="SM00910"/>
    </source>
</evidence>
<dbReference type="GO" id="GO:0003676">
    <property type="term" value="F:nucleic acid binding"/>
    <property type="evidence" value="ECO:0007669"/>
    <property type="project" value="InterPro"/>
</dbReference>
<feature type="domain" description="HIRAN" evidence="3">
    <location>
        <begin position="52"/>
        <end position="158"/>
    </location>
</feature>
<dbReference type="HOGENOM" id="CLU_1616515_0_0_9"/>
<dbReference type="Proteomes" id="UP000005753">
    <property type="component" value="Chromosome"/>
</dbReference>
<gene>
    <name evidence="4" type="ORF">EubceDRAFT1_2813</name>
</gene>
<dbReference type="Pfam" id="PF08797">
    <property type="entry name" value="HIRAN"/>
    <property type="match status" value="1"/>
</dbReference>
<keyword evidence="1" id="KW-0479">Metal-binding</keyword>
<evidence type="ECO:0000313" key="5">
    <source>
        <dbReference type="Proteomes" id="UP000005753"/>
    </source>
</evidence>
<keyword evidence="5" id="KW-1185">Reference proteome</keyword>
<dbReference type="AlphaFoldDB" id="I5AXI9"/>
<dbReference type="GO" id="GO:0016818">
    <property type="term" value="F:hydrolase activity, acting on acid anhydrides, in phosphorus-containing anhydrides"/>
    <property type="evidence" value="ECO:0007669"/>
    <property type="project" value="InterPro"/>
</dbReference>
<dbReference type="Gene3D" id="3.30.70.2330">
    <property type="match status" value="1"/>
</dbReference>
<evidence type="ECO:0000313" key="4">
    <source>
        <dbReference type="EMBL" id="EIM58512.1"/>
    </source>
</evidence>
<organism evidence="4 5">
    <name type="scientific">Eubacterium cellulosolvens (strain ATCC 43171 / JCM 9499 / 6)</name>
    <name type="common">Cillobacterium cellulosolvens</name>
    <dbReference type="NCBI Taxonomy" id="633697"/>
    <lineage>
        <taxon>Bacteria</taxon>
        <taxon>Bacillati</taxon>
        <taxon>Bacillota</taxon>
        <taxon>Clostridia</taxon>
        <taxon>Eubacteriales</taxon>
        <taxon>Eubacteriaceae</taxon>
        <taxon>Eubacterium</taxon>
    </lineage>
</organism>
<name>I5AXI9_EUBC6</name>
<dbReference type="SMART" id="SM00910">
    <property type="entry name" value="HIRAN"/>
    <property type="match status" value="1"/>
</dbReference>
<sequence>MEKKLVDNLLSEVDKLHKRKELSNKVGRDYFEPGMMEYLDQSHGYYDEPRGKIVIRFESKGTRYEGRTERIEKVKVGDAIQVVREKENKYNPNNFLLLTEKGQDVGCMPAELCNAIAPIYDSGELRFLGARVSFVEPISRRSRHAKQAMLFVELKISIKNRLLV</sequence>
<reference evidence="4 5" key="2">
    <citation type="submission" date="2012-02" db="EMBL/GenBank/DDBJ databases">
        <title>Improved High-Quality Draft sequence of Eubacterium cellulosolvens 6.</title>
        <authorList>
            <consortium name="US DOE Joint Genome Institute"/>
            <person name="Lucas S."/>
            <person name="Han J."/>
            <person name="Lapidus A."/>
            <person name="Cheng J.-F."/>
            <person name="Goodwin L."/>
            <person name="Pitluck S."/>
            <person name="Peters L."/>
            <person name="Mikhailova N."/>
            <person name="Gu W."/>
            <person name="Detter J.C."/>
            <person name="Han C."/>
            <person name="Tapia R."/>
            <person name="Land M."/>
            <person name="Hauser L."/>
            <person name="Kyrpides N."/>
            <person name="Ivanova N."/>
            <person name="Pagani I."/>
            <person name="Johnson E."/>
            <person name="Mukhopadhyay B."/>
            <person name="Anderson I."/>
            <person name="Woyke T."/>
        </authorList>
    </citation>
    <scope>NUCLEOTIDE SEQUENCE [LARGE SCALE GENOMIC DNA]</scope>
    <source>
        <strain evidence="4 5">6</strain>
    </source>
</reference>
<protein>
    <submittedName>
        <fullName evidence="4">HIRAN domain-containing protein</fullName>
    </submittedName>
</protein>
<reference evidence="4 5" key="1">
    <citation type="submission" date="2010-08" db="EMBL/GenBank/DDBJ databases">
        <authorList>
            <consortium name="US DOE Joint Genome Institute (JGI-PGF)"/>
            <person name="Lucas S."/>
            <person name="Copeland A."/>
            <person name="Lapidus A."/>
            <person name="Cheng J.-F."/>
            <person name="Bruce D."/>
            <person name="Goodwin L."/>
            <person name="Pitluck S."/>
            <person name="Land M.L."/>
            <person name="Hauser L."/>
            <person name="Chang Y.-J."/>
            <person name="Anderson I.J."/>
            <person name="Johnson E."/>
            <person name="Mulhopadhyay B."/>
            <person name="Kyrpides N."/>
            <person name="Woyke T.J."/>
        </authorList>
    </citation>
    <scope>NUCLEOTIDE SEQUENCE [LARGE SCALE GENOMIC DNA]</scope>
    <source>
        <strain evidence="4 5">6</strain>
    </source>
</reference>
<keyword evidence="2" id="KW-0378">Hydrolase</keyword>
<dbReference type="EMBL" id="CM001487">
    <property type="protein sequence ID" value="EIM58512.1"/>
    <property type="molecule type" value="Genomic_DNA"/>
</dbReference>
<proteinExistence type="predicted"/>
<dbReference type="eggNOG" id="ENOG5033UZE">
    <property type="taxonomic scope" value="Bacteria"/>
</dbReference>
<evidence type="ECO:0000256" key="2">
    <source>
        <dbReference type="ARBA" id="ARBA00022801"/>
    </source>
</evidence>